<name>D4L1S6_9FIRM</name>
<organism evidence="1 2">
    <name type="scientific">Roseburia intestinalis XB6B4</name>
    <dbReference type="NCBI Taxonomy" id="718255"/>
    <lineage>
        <taxon>Bacteria</taxon>
        <taxon>Bacillati</taxon>
        <taxon>Bacillota</taxon>
        <taxon>Clostridia</taxon>
        <taxon>Lachnospirales</taxon>
        <taxon>Lachnospiraceae</taxon>
        <taxon>Roseburia</taxon>
    </lineage>
</organism>
<sequence>MKNIISAFTTLFFICSVYLVQPHY</sequence>
<gene>
    <name evidence="1" type="ORF">RO1_32450</name>
</gene>
<evidence type="ECO:0000313" key="2">
    <source>
        <dbReference type="Proteomes" id="UP000008953"/>
    </source>
</evidence>
<accession>D4L1S6</accession>
<proteinExistence type="predicted"/>
<reference evidence="1 2" key="1">
    <citation type="submission" date="2010-03" db="EMBL/GenBank/DDBJ databases">
        <title>The genome sequence of Roseburia intestinalis XB6B4.</title>
        <authorList>
            <consortium name="metaHIT consortium -- http://www.metahit.eu/"/>
            <person name="Pajon A."/>
            <person name="Turner K."/>
            <person name="Parkhill J."/>
            <person name="Bernalier A."/>
        </authorList>
    </citation>
    <scope>NUCLEOTIDE SEQUENCE [LARGE SCALE GENOMIC DNA]</scope>
    <source>
        <strain evidence="1 2">XB6B4</strain>
    </source>
</reference>
<dbReference type="EMBL" id="FP929050">
    <property type="protein sequence ID" value="CBL13566.1"/>
    <property type="molecule type" value="Genomic_DNA"/>
</dbReference>
<dbReference type="KEGG" id="rix:RO1_32450"/>
<protein>
    <submittedName>
        <fullName evidence="1">Uncharacterized protein</fullName>
    </submittedName>
</protein>
<evidence type="ECO:0000313" key="1">
    <source>
        <dbReference type="EMBL" id="CBL13566.1"/>
    </source>
</evidence>
<dbReference type="HOGENOM" id="CLU_3421174_0_0_9"/>
<dbReference type="AlphaFoldDB" id="D4L1S6"/>
<dbReference type="Proteomes" id="UP000008953">
    <property type="component" value="Chromosome"/>
</dbReference>
<reference evidence="1 2" key="2">
    <citation type="submission" date="2010-03" db="EMBL/GenBank/DDBJ databases">
        <authorList>
            <person name="Pajon A."/>
        </authorList>
    </citation>
    <scope>NUCLEOTIDE SEQUENCE [LARGE SCALE GENOMIC DNA]</scope>
    <source>
        <strain evidence="1 2">XB6B4</strain>
    </source>
</reference>